<keyword evidence="2" id="KW-0479">Metal-binding</keyword>
<evidence type="ECO:0000256" key="5">
    <source>
        <dbReference type="ARBA" id="ARBA00023211"/>
    </source>
</evidence>
<evidence type="ECO:0000256" key="3">
    <source>
        <dbReference type="ARBA" id="ARBA00022842"/>
    </source>
</evidence>
<dbReference type="InterPro" id="IPR012001">
    <property type="entry name" value="Thiamin_PyroP_enz_TPP-bd_dom"/>
</dbReference>
<evidence type="ECO:0000256" key="2">
    <source>
        <dbReference type="ARBA" id="ARBA00022723"/>
    </source>
</evidence>
<proteinExistence type="predicted"/>
<evidence type="ECO:0000259" key="6">
    <source>
        <dbReference type="Pfam" id="PF02775"/>
    </source>
</evidence>
<dbReference type="GO" id="GO:0070204">
    <property type="term" value="F:2-succinyl-5-enolpyruvyl-6-hydroxy-3-cyclohexene-1-carboxylic-acid synthase activity"/>
    <property type="evidence" value="ECO:0007669"/>
    <property type="project" value="InterPro"/>
</dbReference>
<dbReference type="PIRSF" id="PIRSF004983">
    <property type="entry name" value="MenD"/>
    <property type="match status" value="1"/>
</dbReference>
<dbReference type="Pfam" id="PF02776">
    <property type="entry name" value="TPP_enzyme_N"/>
    <property type="match status" value="1"/>
</dbReference>
<dbReference type="InterPro" id="IPR004433">
    <property type="entry name" value="MenaQ_synth_MenD"/>
</dbReference>
<dbReference type="OrthoDB" id="9791859at2"/>
<organism evidence="8 9">
    <name type="scientific">Yoonia litorea</name>
    <dbReference type="NCBI Taxonomy" id="1123755"/>
    <lineage>
        <taxon>Bacteria</taxon>
        <taxon>Pseudomonadati</taxon>
        <taxon>Pseudomonadota</taxon>
        <taxon>Alphaproteobacteria</taxon>
        <taxon>Rhodobacterales</taxon>
        <taxon>Paracoccaceae</taxon>
        <taxon>Yoonia</taxon>
    </lineage>
</organism>
<dbReference type="Gene3D" id="3.40.50.1220">
    <property type="entry name" value="TPP-binding domain"/>
    <property type="match status" value="1"/>
</dbReference>
<evidence type="ECO:0000259" key="7">
    <source>
        <dbReference type="Pfam" id="PF02776"/>
    </source>
</evidence>
<feature type="domain" description="Thiamine pyrophosphate enzyme TPP-binding" evidence="6">
    <location>
        <begin position="404"/>
        <end position="528"/>
    </location>
</feature>
<dbReference type="Gene3D" id="3.40.50.970">
    <property type="match status" value="2"/>
</dbReference>
<name>A0A1I6MVT8_9RHOB</name>
<gene>
    <name evidence="8" type="ORF">SAMN05444714_2331</name>
</gene>
<dbReference type="PANTHER" id="PTHR42916">
    <property type="entry name" value="2-SUCCINYL-5-ENOLPYRUVYL-6-HYDROXY-3-CYCLOHEXENE-1-CARBOXYLATE SYNTHASE"/>
    <property type="match status" value="1"/>
</dbReference>
<feature type="domain" description="Thiamine pyrophosphate enzyme N-terminal TPP-binding" evidence="7">
    <location>
        <begin position="10"/>
        <end position="123"/>
    </location>
</feature>
<evidence type="ECO:0000256" key="1">
    <source>
        <dbReference type="ARBA" id="ARBA00022679"/>
    </source>
</evidence>
<dbReference type="GO" id="GO:0009234">
    <property type="term" value="P:menaquinone biosynthetic process"/>
    <property type="evidence" value="ECO:0007669"/>
    <property type="project" value="InterPro"/>
</dbReference>
<dbReference type="PANTHER" id="PTHR42916:SF1">
    <property type="entry name" value="PROTEIN PHYLLO, CHLOROPLASTIC"/>
    <property type="match status" value="1"/>
</dbReference>
<evidence type="ECO:0000313" key="8">
    <source>
        <dbReference type="EMBL" id="SFS19747.1"/>
    </source>
</evidence>
<keyword evidence="9" id="KW-1185">Reference proteome</keyword>
<dbReference type="EMBL" id="FOZM01000002">
    <property type="protein sequence ID" value="SFS19747.1"/>
    <property type="molecule type" value="Genomic_DNA"/>
</dbReference>
<accession>A0A1I6MVT8</accession>
<evidence type="ECO:0000256" key="4">
    <source>
        <dbReference type="ARBA" id="ARBA00023052"/>
    </source>
</evidence>
<dbReference type="GO" id="GO:0046872">
    <property type="term" value="F:metal ion binding"/>
    <property type="evidence" value="ECO:0007669"/>
    <property type="project" value="UniProtKB-KW"/>
</dbReference>
<keyword evidence="3" id="KW-0460">Magnesium</keyword>
<dbReference type="CDD" id="cd07037">
    <property type="entry name" value="TPP_PYR_MenD"/>
    <property type="match status" value="1"/>
</dbReference>
<sequence>MSSYTAEKQAQIVISLLKAHGVRYVIASPGATNLTFVGSIQTDPFFKIFSAVDERSAAYMACGMAEQLGEPVALSCTGATASRNYMPGLTEAFYRKLPVLAITSTQIHARVGQNVAQVVDRSSIPNDVAKVSVHLPVVKDSDDIWECEIKVNKAILELRRHGGGPAHINLPTVYSQDYETKTLPVFRKMDRWTPGDTLPTIAGRIAIFVGSHKKWTADETAAVERFCETNNAAVFCDHTSSYTGKYRLPMALVGAQERLRKTSIKPDISIHIGEVSGDYYTPALTGSEVWRVSPDGELRDTYRKLRHIFEMPEKAFFEGYSHKESSPMEYFASCEEVLNRVRSKVPDLPFSNLWLASKFASQIPQGSVVHFSILNSLRAWNFFDVPTGVSAASNVGGFGIDGCLSSLIGASMADRERLFYLVTGDLAFFYDMNALGSRHIGPNIRILLVNNGQGTEFTQYGHAGSKYKHDAEKYVAASGHFGNQSRNLVRAYAEALGFRYSSASSKEEAAEALKAFFSSKASESPQIVEAFVDAEDESKALQTVKNLAVDVHGQFKTAAKAALGAKSIKLARKIIRHE</sequence>
<evidence type="ECO:0000313" key="9">
    <source>
        <dbReference type="Proteomes" id="UP000198926"/>
    </source>
</evidence>
<reference evidence="8 9" key="1">
    <citation type="submission" date="2016-10" db="EMBL/GenBank/DDBJ databases">
        <authorList>
            <person name="de Groot N.N."/>
        </authorList>
    </citation>
    <scope>NUCLEOTIDE SEQUENCE [LARGE SCALE GENOMIC DNA]</scope>
    <source>
        <strain evidence="8 9">DSM 29433</strain>
    </source>
</reference>
<dbReference type="SUPFAM" id="SSF52518">
    <property type="entry name" value="Thiamin diphosphate-binding fold (THDP-binding)"/>
    <property type="match status" value="2"/>
</dbReference>
<keyword evidence="1" id="KW-0808">Transferase</keyword>
<protein>
    <submittedName>
        <fullName evidence="8">2-succinyl-5-enolpyruvyl-6-hydroxy-3-cyclohexene-1-carboxylate synthase</fullName>
    </submittedName>
</protein>
<dbReference type="AlphaFoldDB" id="A0A1I6MVT8"/>
<keyword evidence="5" id="KW-0464">Manganese</keyword>
<dbReference type="InterPro" id="IPR029061">
    <property type="entry name" value="THDP-binding"/>
</dbReference>
<dbReference type="STRING" id="1123755.SAMN05444714_2331"/>
<dbReference type="Proteomes" id="UP000198926">
    <property type="component" value="Unassembled WGS sequence"/>
</dbReference>
<dbReference type="RefSeq" id="WP_090208549.1">
    <property type="nucleotide sequence ID" value="NZ_FOZM01000002.1"/>
</dbReference>
<keyword evidence="4" id="KW-0786">Thiamine pyrophosphate</keyword>
<dbReference type="InterPro" id="IPR011766">
    <property type="entry name" value="TPP_enzyme_TPP-bd"/>
</dbReference>
<dbReference type="Pfam" id="PF02775">
    <property type="entry name" value="TPP_enzyme_C"/>
    <property type="match status" value="1"/>
</dbReference>
<dbReference type="GO" id="GO:0030976">
    <property type="term" value="F:thiamine pyrophosphate binding"/>
    <property type="evidence" value="ECO:0007669"/>
    <property type="project" value="InterPro"/>
</dbReference>